<feature type="transmembrane region" description="Helical" evidence="1">
    <location>
        <begin position="60"/>
        <end position="78"/>
    </location>
</feature>
<dbReference type="Proteomes" id="UP000316560">
    <property type="component" value="Unassembled WGS sequence"/>
</dbReference>
<dbReference type="AlphaFoldDB" id="A0A8H2PYE1"/>
<evidence type="ECO:0000256" key="1">
    <source>
        <dbReference type="SAM" id="Phobius"/>
    </source>
</evidence>
<proteinExistence type="predicted"/>
<accession>A0A8H2PYE1</accession>
<evidence type="ECO:0000313" key="2">
    <source>
        <dbReference type="EMBL" id="TQO19643.1"/>
    </source>
</evidence>
<reference evidence="2 3" key="1">
    <citation type="submission" date="2019-06" db="EMBL/GenBank/DDBJ databases">
        <title>Sequencing the genomes of 1000 actinobacteria strains.</title>
        <authorList>
            <person name="Klenk H.-P."/>
        </authorList>
    </citation>
    <scope>NUCLEOTIDE SEQUENCE [LARGE SCALE GENOMIC DNA]</scope>
    <source>
        <strain evidence="2 3">DSM 21947</strain>
    </source>
</reference>
<sequence>MMRCMCQYTSRCSITTHRPGIQCPYSGRGSSYVRGSGSGWAPPAASTPRNSEEARRYRRATASSGISGLDLLVVILVARSWDRFYEDTGLVGVILAVLAVLVPFALAVWLTSTCTAWNGSKEGRCQKRRPGWHRCEEPTHGRTRQFITLPEVAAVLSILISVANAVILITLAA</sequence>
<keyword evidence="1" id="KW-0472">Membrane</keyword>
<keyword evidence="1" id="KW-0812">Transmembrane</keyword>
<organism evidence="2 3">
    <name type="scientific">Rhodoglobus vestalii</name>
    <dbReference type="NCBI Taxonomy" id="193384"/>
    <lineage>
        <taxon>Bacteria</taxon>
        <taxon>Bacillati</taxon>
        <taxon>Actinomycetota</taxon>
        <taxon>Actinomycetes</taxon>
        <taxon>Micrococcales</taxon>
        <taxon>Microbacteriaceae</taxon>
        <taxon>Rhodoglobus</taxon>
    </lineage>
</organism>
<name>A0A8H2PYE1_9MICO</name>
<feature type="transmembrane region" description="Helical" evidence="1">
    <location>
        <begin position="90"/>
        <end position="111"/>
    </location>
</feature>
<protein>
    <submittedName>
        <fullName evidence="2">Uncharacterized protein</fullName>
    </submittedName>
</protein>
<keyword evidence="1" id="KW-1133">Transmembrane helix</keyword>
<feature type="transmembrane region" description="Helical" evidence="1">
    <location>
        <begin position="152"/>
        <end position="172"/>
    </location>
</feature>
<keyword evidence="3" id="KW-1185">Reference proteome</keyword>
<dbReference type="EMBL" id="VFRA01000001">
    <property type="protein sequence ID" value="TQO19643.1"/>
    <property type="molecule type" value="Genomic_DNA"/>
</dbReference>
<gene>
    <name evidence="2" type="ORF">FB472_1213</name>
</gene>
<comment type="caution">
    <text evidence="2">The sequence shown here is derived from an EMBL/GenBank/DDBJ whole genome shotgun (WGS) entry which is preliminary data.</text>
</comment>
<evidence type="ECO:0000313" key="3">
    <source>
        <dbReference type="Proteomes" id="UP000316560"/>
    </source>
</evidence>